<accession>A0A934ITT6</accession>
<evidence type="ECO:0000313" key="2">
    <source>
        <dbReference type="Proteomes" id="UP000609531"/>
    </source>
</evidence>
<sequence length="341" mass="37831">MPLFRRDEALGLTFRAGDLAELQRSTHELAIEAVGDGRFEDAAALAAYLLEEALEPQEAFTEWAAMLPAFLLERGAAPEKVAAEEIRIHRLVAGTERFDFAAGWARYRGEVEEIRRLCAARDGAAADLVATAARHWREDHDIKCDIVCELLALVPRFLSEQAVVDFWDRAMAVWYPNYRRFALAAQPWEVSRGQLVDMAVLALRGHMPGAGRGGAIAIRDEGDAIALEFAPCGSGGRTFDTAPDGTPPRVEPPYGHRLVEGRHDWAWNRPGVCLYCTHCCRLGQQKAIEVMGFPARVVTPPVWPQDRDKAVCTWRIYKDPSAVPQSAYRDVGATPPENDEP</sequence>
<organism evidence="1 2">
    <name type="scientific">Acuticoccus mangrovi</name>
    <dbReference type="NCBI Taxonomy" id="2796142"/>
    <lineage>
        <taxon>Bacteria</taxon>
        <taxon>Pseudomonadati</taxon>
        <taxon>Pseudomonadota</taxon>
        <taxon>Alphaproteobacteria</taxon>
        <taxon>Hyphomicrobiales</taxon>
        <taxon>Amorphaceae</taxon>
        <taxon>Acuticoccus</taxon>
    </lineage>
</organism>
<comment type="caution">
    <text evidence="1">The sequence shown here is derived from an EMBL/GenBank/DDBJ whole genome shotgun (WGS) entry which is preliminary data.</text>
</comment>
<proteinExistence type="predicted"/>
<reference evidence="1" key="1">
    <citation type="submission" date="2020-12" db="EMBL/GenBank/DDBJ databases">
        <title>Bacterial taxonomy.</title>
        <authorList>
            <person name="Pan X."/>
        </authorList>
    </citation>
    <scope>NUCLEOTIDE SEQUENCE</scope>
    <source>
        <strain evidence="1">B2012</strain>
    </source>
</reference>
<dbReference type="Proteomes" id="UP000609531">
    <property type="component" value="Unassembled WGS sequence"/>
</dbReference>
<gene>
    <name evidence="1" type="ORF">JCR33_22450</name>
</gene>
<dbReference type="RefSeq" id="WP_198884377.1">
    <property type="nucleotide sequence ID" value="NZ_JAEKJA010000027.1"/>
</dbReference>
<name>A0A934ITT6_9HYPH</name>
<dbReference type="EMBL" id="JAEKJA010000027">
    <property type="protein sequence ID" value="MBJ3778478.1"/>
    <property type="molecule type" value="Genomic_DNA"/>
</dbReference>
<evidence type="ECO:0000313" key="1">
    <source>
        <dbReference type="EMBL" id="MBJ3778478.1"/>
    </source>
</evidence>
<dbReference type="AlphaFoldDB" id="A0A934ITT6"/>
<protein>
    <submittedName>
        <fullName evidence="1">Uncharacterized protein</fullName>
    </submittedName>
</protein>
<keyword evidence="2" id="KW-1185">Reference proteome</keyword>